<dbReference type="Proteomes" id="UP000032027">
    <property type="component" value="Chromosome"/>
</dbReference>
<evidence type="ECO:0000256" key="4">
    <source>
        <dbReference type="ARBA" id="ARBA00023136"/>
    </source>
</evidence>
<keyword evidence="2 5" id="KW-0812">Transmembrane</keyword>
<reference evidence="6 7" key="2">
    <citation type="journal article" date="2016" name="ISME J.">
        <title>Physiological and genomic characterization of two novel marine thaumarchaeal strains indicates niche differentiation.</title>
        <authorList>
            <person name="Bayer B."/>
            <person name="Vojvoda J."/>
            <person name="Offre P."/>
            <person name="Alves R.J."/>
            <person name="Elisabeth N.H."/>
            <person name="Garcia J.A."/>
            <person name="Volland J.M."/>
            <person name="Srivastava A."/>
            <person name="Schleper C."/>
            <person name="Herndl G.J."/>
        </authorList>
    </citation>
    <scope>NUCLEOTIDE SEQUENCE [LARGE SCALE GENOMIC DNA]</scope>
    <source>
        <strain evidence="6 7">D3C</strain>
    </source>
</reference>
<protein>
    <submittedName>
        <fullName evidence="6">Uncharacterized protein</fullName>
    </submittedName>
</protein>
<organism evidence="6 7">
    <name type="scientific">Nitrosopumilus piranensis</name>
    <dbReference type="NCBI Taxonomy" id="1582439"/>
    <lineage>
        <taxon>Archaea</taxon>
        <taxon>Nitrososphaerota</taxon>
        <taxon>Nitrososphaeria</taxon>
        <taxon>Nitrosopumilales</taxon>
        <taxon>Nitrosopumilaceae</taxon>
        <taxon>Nitrosopumilus</taxon>
    </lineage>
</organism>
<name>A0A0C5BVL4_9ARCH</name>
<evidence type="ECO:0000256" key="3">
    <source>
        <dbReference type="ARBA" id="ARBA00022989"/>
    </source>
</evidence>
<dbReference type="Gene3D" id="1.20.120.350">
    <property type="entry name" value="Voltage-gated potassium channels. Chain C"/>
    <property type="match status" value="1"/>
</dbReference>
<dbReference type="GO" id="GO:0016020">
    <property type="term" value="C:membrane"/>
    <property type="evidence" value="ECO:0007669"/>
    <property type="project" value="UniProtKB-SubCell"/>
</dbReference>
<evidence type="ECO:0000313" key="6">
    <source>
        <dbReference type="EMBL" id="AJM92284.1"/>
    </source>
</evidence>
<dbReference type="RefSeq" id="WP_237087608.1">
    <property type="nucleotide sequence ID" value="NZ_CP010868.1"/>
</dbReference>
<keyword evidence="7" id="KW-1185">Reference proteome</keyword>
<reference evidence="7" key="1">
    <citation type="submission" date="2015-02" db="EMBL/GenBank/DDBJ databases">
        <title>Characterization of two novel Thaumarchaeota isolated from the Northern Adriatic Sea.</title>
        <authorList>
            <person name="Bayer B."/>
            <person name="Vojvoda J."/>
            <person name="Offre P."/>
            <person name="Srivastava A."/>
            <person name="Elisabeth N."/>
            <person name="Garcia J.A.L."/>
            <person name="Schleper C."/>
            <person name="Herndl G.J."/>
        </authorList>
    </citation>
    <scope>NUCLEOTIDE SEQUENCE [LARGE SCALE GENOMIC DNA]</scope>
    <source>
        <strain evidence="7">D3C</strain>
    </source>
</reference>
<dbReference type="AlphaFoldDB" id="A0A0C5BVL4"/>
<dbReference type="InterPro" id="IPR027359">
    <property type="entry name" value="Volt_channel_dom_sf"/>
</dbReference>
<feature type="transmembrane region" description="Helical" evidence="5">
    <location>
        <begin position="54"/>
        <end position="72"/>
    </location>
</feature>
<evidence type="ECO:0000256" key="5">
    <source>
        <dbReference type="SAM" id="Phobius"/>
    </source>
</evidence>
<dbReference type="EMBL" id="CP010868">
    <property type="protein sequence ID" value="AJM92284.1"/>
    <property type="molecule type" value="Genomic_DNA"/>
</dbReference>
<proteinExistence type="predicted"/>
<evidence type="ECO:0000313" key="7">
    <source>
        <dbReference type="Proteomes" id="UP000032027"/>
    </source>
</evidence>
<dbReference type="KEGG" id="nid:NPIRD3C_1072"/>
<dbReference type="STRING" id="1582439.NPIRD3C_1072"/>
<feature type="transmembrane region" description="Helical" evidence="5">
    <location>
        <begin position="87"/>
        <end position="106"/>
    </location>
</feature>
<sequence length="135" mass="15698">MNYVNLFQKFDSKFVDYAIIGVVLLFFIGILAFEYKTIGLSEPLLLIPIEWKSFFDGLIWPLVVLLILDLVLKYKKVNDPKKFVKKYWIDIVMLILIPIFSAFKFLKIGLSLIKKLKTAKMSAKALHKTKKVVKK</sequence>
<evidence type="ECO:0000256" key="1">
    <source>
        <dbReference type="ARBA" id="ARBA00004141"/>
    </source>
</evidence>
<dbReference type="HOGENOM" id="CLU_1880970_0_0_2"/>
<gene>
    <name evidence="6" type="ORF">NPIRD3C_1072</name>
</gene>
<keyword evidence="3 5" id="KW-1133">Transmembrane helix</keyword>
<dbReference type="PATRIC" id="fig|1582439.9.peg.1103"/>
<evidence type="ECO:0000256" key="2">
    <source>
        <dbReference type="ARBA" id="ARBA00022692"/>
    </source>
</evidence>
<dbReference type="GeneID" id="41600223"/>
<reference evidence="6 7" key="3">
    <citation type="journal article" date="2019" name="Int. J. Syst. Evol. Microbiol.">
        <title>Nitrosopumilus adriaticus sp. nov. and Nitrosopumilus piranensis sp. nov., two ammonia-oxidizing archaea from the Adriatic Sea and members of the class Nitrososphaeria.</title>
        <authorList>
            <person name="Bayer B."/>
            <person name="Vojvoda J."/>
            <person name="Reinthaler T."/>
            <person name="Reyes C."/>
            <person name="Pinto M."/>
            <person name="Herndl G.J."/>
        </authorList>
    </citation>
    <scope>NUCLEOTIDE SEQUENCE [LARGE SCALE GENOMIC DNA]</scope>
    <source>
        <strain evidence="6 7">D3C</strain>
    </source>
</reference>
<keyword evidence="4 5" id="KW-0472">Membrane</keyword>
<accession>A0A0C5BVL4</accession>
<comment type="subcellular location">
    <subcellularLocation>
        <location evidence="1">Membrane</location>
        <topology evidence="1">Multi-pass membrane protein</topology>
    </subcellularLocation>
</comment>
<feature type="transmembrane region" description="Helical" evidence="5">
    <location>
        <begin position="14"/>
        <end position="33"/>
    </location>
</feature>